<comment type="subcellular location">
    <subcellularLocation>
        <location evidence="1">Cell membrane</location>
        <topology evidence="1">Peripheral membrane protein</topology>
    </subcellularLocation>
</comment>
<feature type="region of interest" description="Disordered" evidence="7">
    <location>
        <begin position="25"/>
        <end position="54"/>
    </location>
</feature>
<dbReference type="PANTHER" id="PTHR22237:SF0">
    <property type="entry name" value="APC MEMBRANE RECRUITMENT PROTEIN 1"/>
    <property type="match status" value="1"/>
</dbReference>
<evidence type="ECO:0008006" key="10">
    <source>
        <dbReference type="Google" id="ProtNLM"/>
    </source>
</evidence>
<protein>
    <recommendedName>
        <fullName evidence="10">APC membrane recruitment protein 1</fullName>
    </recommendedName>
</protein>
<keyword evidence="6" id="KW-0472">Membrane</keyword>
<feature type="compositionally biased region" description="Basic and acidic residues" evidence="7">
    <location>
        <begin position="165"/>
        <end position="174"/>
    </location>
</feature>
<feature type="compositionally biased region" description="Basic and acidic residues" evidence="7">
    <location>
        <begin position="496"/>
        <end position="505"/>
    </location>
</feature>
<accession>A0AAV7V8W9</accession>
<dbReference type="GO" id="GO:0005886">
    <property type="term" value="C:plasma membrane"/>
    <property type="evidence" value="ECO:0007669"/>
    <property type="project" value="UniProtKB-SubCell"/>
</dbReference>
<dbReference type="GO" id="GO:0060828">
    <property type="term" value="P:regulation of canonical Wnt signaling pathway"/>
    <property type="evidence" value="ECO:0007669"/>
    <property type="project" value="TreeGrafter"/>
</dbReference>
<evidence type="ECO:0000256" key="7">
    <source>
        <dbReference type="SAM" id="MobiDB-lite"/>
    </source>
</evidence>
<evidence type="ECO:0000313" key="9">
    <source>
        <dbReference type="Proteomes" id="UP001066276"/>
    </source>
</evidence>
<comment type="caution">
    <text evidence="8">The sequence shown here is derived from an EMBL/GenBank/DDBJ whole genome shotgun (WGS) entry which is preliminary data.</text>
</comment>
<keyword evidence="9" id="KW-1185">Reference proteome</keyword>
<evidence type="ECO:0000256" key="4">
    <source>
        <dbReference type="ARBA" id="ARBA00022687"/>
    </source>
</evidence>
<keyword evidence="5" id="KW-0446">Lipid-binding</keyword>
<dbReference type="Pfam" id="PF09422">
    <property type="entry name" value="AMER"/>
    <property type="match status" value="1"/>
</dbReference>
<feature type="compositionally biased region" description="Polar residues" evidence="7">
    <location>
        <begin position="979"/>
        <end position="989"/>
    </location>
</feature>
<sequence>METCCSNDGRQATIETKPMCCEVPGSQAQESDAAGLPVQQAEVPPEQPLPGKQKKTSFKFFGVRKSICTLPNFFSGRTKNPGKGASKKSLCKSKTHDGISDVSYAQSKRGPLETISNGEKASNPHEHHGAKTLPSSQSAHLGIQAAASLDLSHPRASSWTSTEGLDSKQKEEKTLSLPKAKKGLKGLFSGMRRHKKSKAHHPDKDRLELNVLPVGVNEANKKPRTDPAAHQDINAPNAKEKGQIAAFIESPSKKNILNKIKKPSDIDDVAKALELNVGAEACLATKHTEENVTANNSNNVNLDAVTACAKSDDGSIPETNSADLDNEPVSTHSAEHISLLFDDVSSLKSFDSLTGCGDIIADQDIDSIADSTVSVERSRELTKRSSCLVTYQGGGEEMATPDELGDEYLQRLWEKAVEGDVSRDVRPNESYLKVQDVLDPAPSLQMEITHLSVEAGVVDSADLTPQSDHQGSAPNSDEGYYDSNTPGPDEDTGDSLSHDFKKDRLPRDSYSGDALYEFYEADDSLMSPPLGGKSLFKNEAYCPELFDHFLDSSFPSDLNVMQIIGQQMGTMETEEERLAAIQKQILLWDRNKAPIFKKNEYANQGHSTKQNAECKNRTAALLGRKQRCLNSEQVVSQNSSRTSVNDAFSDSGIEHPTWRDFQEISLPSLSRFYSENSDQRTLSNGHVQIKKSSCNFDLDADDVVLGTSGHNGSEMLLNIRKADPASGLSKEPKDGMFDTSPNNILDCEQAVSFTQALVDFTSNGTLFSSLSESLGSSDSGSSFTQNLTSLPTMVNFDIVDVENEGEGEFDQQIEISAEEEINASFEDFESNFVQKESFAECDEQMFHMGTQSTLQTCDWGVSSLPRHLSLYRLGSSMPAPLSHNRRSRSLDTESLEFELANLRLSRNGLRSCELPVKKVVKKVVLTSSEFSSSRERAPPFYAEGGEAAAKWLRSLHYNDDLSPEAEERWDTVENGGASVWSSDSHTSVPCESDPQRLDRRVFQGRPENRAASNQSPRQMVRPSNLPLLRNGRQSPEVSSSYQQYAGQIQKKLDLGLHWEGQKGDAPRFCFPQSSDNVTKCKPIGITQGTPQFNPNDTETLKHSANFAERYESPQKVLQKGRIEQVKPMPACWTDDCSDYHTNQMLSFTFGSAEGV</sequence>
<dbReference type="Proteomes" id="UP001066276">
    <property type="component" value="Chromosome 2_1"/>
</dbReference>
<feature type="compositionally biased region" description="Polar residues" evidence="7">
    <location>
        <begin position="1031"/>
        <end position="1041"/>
    </location>
</feature>
<dbReference type="GO" id="GO:0008013">
    <property type="term" value="F:beta-catenin binding"/>
    <property type="evidence" value="ECO:0007669"/>
    <property type="project" value="TreeGrafter"/>
</dbReference>
<evidence type="ECO:0000256" key="1">
    <source>
        <dbReference type="ARBA" id="ARBA00004202"/>
    </source>
</evidence>
<feature type="compositionally biased region" description="Polar residues" evidence="7">
    <location>
        <begin position="463"/>
        <end position="475"/>
    </location>
</feature>
<dbReference type="EMBL" id="JANPWB010000003">
    <property type="protein sequence ID" value="KAJ1197277.1"/>
    <property type="molecule type" value="Genomic_DNA"/>
</dbReference>
<dbReference type="GO" id="GO:0005546">
    <property type="term" value="F:phosphatidylinositol-4,5-bisphosphate binding"/>
    <property type="evidence" value="ECO:0007669"/>
    <property type="project" value="TreeGrafter"/>
</dbReference>
<evidence type="ECO:0000256" key="2">
    <source>
        <dbReference type="ARBA" id="ARBA00007750"/>
    </source>
</evidence>
<feature type="region of interest" description="Disordered" evidence="7">
    <location>
        <begin position="99"/>
        <end position="136"/>
    </location>
</feature>
<gene>
    <name evidence="8" type="ORF">NDU88_001139</name>
</gene>
<feature type="region of interest" description="Disordered" evidence="7">
    <location>
        <begin position="462"/>
        <end position="505"/>
    </location>
</feature>
<comment type="similarity">
    <text evidence="2">Belongs to the Amer family.</text>
</comment>
<evidence type="ECO:0000256" key="3">
    <source>
        <dbReference type="ARBA" id="ARBA00022475"/>
    </source>
</evidence>
<dbReference type="GO" id="GO:0016055">
    <property type="term" value="P:Wnt signaling pathway"/>
    <property type="evidence" value="ECO:0007669"/>
    <property type="project" value="UniProtKB-KW"/>
</dbReference>
<proteinExistence type="inferred from homology"/>
<evidence type="ECO:0000256" key="5">
    <source>
        <dbReference type="ARBA" id="ARBA00023121"/>
    </source>
</evidence>
<feature type="region of interest" description="Disordered" evidence="7">
    <location>
        <begin position="152"/>
        <end position="177"/>
    </location>
</feature>
<evidence type="ECO:0000313" key="8">
    <source>
        <dbReference type="EMBL" id="KAJ1197277.1"/>
    </source>
</evidence>
<feature type="compositionally biased region" description="Polar residues" evidence="7">
    <location>
        <begin position="155"/>
        <end position="164"/>
    </location>
</feature>
<keyword evidence="4" id="KW-0879">Wnt signaling pathway</keyword>
<name>A0AAV7V8W9_PLEWA</name>
<reference evidence="8" key="1">
    <citation type="journal article" date="2022" name="bioRxiv">
        <title>Sequencing and chromosome-scale assembly of the giantPleurodeles waltlgenome.</title>
        <authorList>
            <person name="Brown T."/>
            <person name="Elewa A."/>
            <person name="Iarovenko S."/>
            <person name="Subramanian E."/>
            <person name="Araus A.J."/>
            <person name="Petzold A."/>
            <person name="Susuki M."/>
            <person name="Suzuki K.-i.T."/>
            <person name="Hayashi T."/>
            <person name="Toyoda A."/>
            <person name="Oliveira C."/>
            <person name="Osipova E."/>
            <person name="Leigh N.D."/>
            <person name="Simon A."/>
            <person name="Yun M.H."/>
        </authorList>
    </citation>
    <scope>NUCLEOTIDE SEQUENCE</scope>
    <source>
        <strain evidence="8">20211129_DDA</strain>
        <tissue evidence="8">Liver</tissue>
    </source>
</reference>
<evidence type="ECO:0000256" key="6">
    <source>
        <dbReference type="ARBA" id="ARBA00023136"/>
    </source>
</evidence>
<dbReference type="AlphaFoldDB" id="A0AAV7V8W9"/>
<dbReference type="PANTHER" id="PTHR22237">
    <property type="entry name" value="APC MEMBRANE RECRUITMENT PROTEIN 2-RELATED"/>
    <property type="match status" value="1"/>
</dbReference>
<keyword evidence="3" id="KW-1003">Cell membrane</keyword>
<organism evidence="8 9">
    <name type="scientific">Pleurodeles waltl</name>
    <name type="common">Iberian ribbed newt</name>
    <dbReference type="NCBI Taxonomy" id="8319"/>
    <lineage>
        <taxon>Eukaryota</taxon>
        <taxon>Metazoa</taxon>
        <taxon>Chordata</taxon>
        <taxon>Craniata</taxon>
        <taxon>Vertebrata</taxon>
        <taxon>Euteleostomi</taxon>
        <taxon>Amphibia</taxon>
        <taxon>Batrachia</taxon>
        <taxon>Caudata</taxon>
        <taxon>Salamandroidea</taxon>
        <taxon>Salamandridae</taxon>
        <taxon>Pleurodelinae</taxon>
        <taxon>Pleurodeles</taxon>
    </lineage>
</organism>
<dbReference type="InterPro" id="IPR019003">
    <property type="entry name" value="AMER"/>
</dbReference>
<feature type="region of interest" description="Disordered" evidence="7">
    <location>
        <begin position="975"/>
        <end position="1041"/>
    </location>
</feature>